<dbReference type="Pfam" id="PF04241">
    <property type="entry name" value="DUF423"/>
    <property type="match status" value="1"/>
</dbReference>
<evidence type="ECO:0000313" key="7">
    <source>
        <dbReference type="EMBL" id="MFC7148866.1"/>
    </source>
</evidence>
<protein>
    <submittedName>
        <fullName evidence="7">DUF423 domain-containing protein</fullName>
    </submittedName>
</protein>
<evidence type="ECO:0000256" key="3">
    <source>
        <dbReference type="ARBA" id="ARBA00022692"/>
    </source>
</evidence>
<accession>A0ABW2F6M7</accession>
<dbReference type="RefSeq" id="WP_378052691.1">
    <property type="nucleotide sequence ID" value="NZ_JBHMDN010000055.1"/>
</dbReference>
<reference evidence="8" key="1">
    <citation type="journal article" date="2019" name="Int. J. Syst. Evol. Microbiol.">
        <title>The Global Catalogue of Microorganisms (GCM) 10K type strain sequencing project: providing services to taxonomists for standard genome sequencing and annotation.</title>
        <authorList>
            <consortium name="The Broad Institute Genomics Platform"/>
            <consortium name="The Broad Institute Genome Sequencing Center for Infectious Disease"/>
            <person name="Wu L."/>
            <person name="Ma J."/>
        </authorList>
    </citation>
    <scope>NUCLEOTIDE SEQUENCE [LARGE SCALE GENOMIC DNA]</scope>
    <source>
        <strain evidence="8">KCTC 12907</strain>
    </source>
</reference>
<name>A0ABW2F6M7_9BACL</name>
<comment type="caution">
    <text evidence="7">The sequence shown here is derived from an EMBL/GenBank/DDBJ whole genome shotgun (WGS) entry which is preliminary data.</text>
</comment>
<comment type="subcellular location">
    <subcellularLocation>
        <location evidence="1">Membrane</location>
        <topology evidence="1">Multi-pass membrane protein</topology>
    </subcellularLocation>
</comment>
<evidence type="ECO:0000256" key="4">
    <source>
        <dbReference type="ARBA" id="ARBA00022989"/>
    </source>
</evidence>
<comment type="similarity">
    <text evidence="2">Belongs to the UPF0382 family.</text>
</comment>
<dbReference type="PANTHER" id="PTHR43461">
    <property type="entry name" value="TRANSMEMBRANE PROTEIN 256"/>
    <property type="match status" value="1"/>
</dbReference>
<dbReference type="InterPro" id="IPR006696">
    <property type="entry name" value="DUF423"/>
</dbReference>
<keyword evidence="8" id="KW-1185">Reference proteome</keyword>
<keyword evidence="4 6" id="KW-1133">Transmembrane helix</keyword>
<dbReference type="Proteomes" id="UP001596378">
    <property type="component" value="Unassembled WGS sequence"/>
</dbReference>
<sequence length="125" mass="13257">MNKYTKIGAIAAMLSVAIGAFGAHILEDRLTADMMDVFDTGVQYHMFHSIGILLVSLLIDRLPSPKMAAWAARLLVAGIVLFSGSLYVLALSGVKILGAVTPLGGVAFIAGWICLALAARNDKKR</sequence>
<dbReference type="PANTHER" id="PTHR43461:SF1">
    <property type="entry name" value="TRANSMEMBRANE PROTEIN 256"/>
    <property type="match status" value="1"/>
</dbReference>
<evidence type="ECO:0000256" key="1">
    <source>
        <dbReference type="ARBA" id="ARBA00004141"/>
    </source>
</evidence>
<evidence type="ECO:0000256" key="5">
    <source>
        <dbReference type="ARBA" id="ARBA00023136"/>
    </source>
</evidence>
<keyword evidence="5 6" id="KW-0472">Membrane</keyword>
<feature type="transmembrane region" description="Helical" evidence="6">
    <location>
        <begin position="96"/>
        <end position="119"/>
    </location>
</feature>
<feature type="transmembrane region" description="Helical" evidence="6">
    <location>
        <begin position="70"/>
        <end position="90"/>
    </location>
</feature>
<feature type="transmembrane region" description="Helical" evidence="6">
    <location>
        <begin position="46"/>
        <end position="63"/>
    </location>
</feature>
<gene>
    <name evidence="7" type="ORF">ACFQMJ_10035</name>
</gene>
<keyword evidence="3 6" id="KW-0812">Transmembrane</keyword>
<evidence type="ECO:0000313" key="8">
    <source>
        <dbReference type="Proteomes" id="UP001596378"/>
    </source>
</evidence>
<evidence type="ECO:0000256" key="2">
    <source>
        <dbReference type="ARBA" id="ARBA00009694"/>
    </source>
</evidence>
<evidence type="ECO:0000256" key="6">
    <source>
        <dbReference type="SAM" id="Phobius"/>
    </source>
</evidence>
<dbReference type="EMBL" id="JBHTAI010000005">
    <property type="protein sequence ID" value="MFC7148866.1"/>
    <property type="molecule type" value="Genomic_DNA"/>
</dbReference>
<organism evidence="7 8">
    <name type="scientific">Cohnella cellulosilytica</name>
    <dbReference type="NCBI Taxonomy" id="986710"/>
    <lineage>
        <taxon>Bacteria</taxon>
        <taxon>Bacillati</taxon>
        <taxon>Bacillota</taxon>
        <taxon>Bacilli</taxon>
        <taxon>Bacillales</taxon>
        <taxon>Paenibacillaceae</taxon>
        <taxon>Cohnella</taxon>
    </lineage>
</organism>
<proteinExistence type="inferred from homology"/>